<sequence length="194" mass="22931">MNRTTATEKLKRQNTAFKSLMILHWLMAAFIFLLFLTGVFVAHFSQVGLLARLSPFLHQSFGMLFLMLLIARIFLLLRLLRYKYSRRSPKVTPNWLKATILHSSLYFFMLIAPLSGFFLRNFIGLDTTLLGIPLPSVFVSDDRWVELTRDSHFWSSYIFLVFIFLHVLTYWKVVWINVRRRFIDLRKASSKKES</sequence>
<dbReference type="InterPro" id="IPR016174">
    <property type="entry name" value="Di-haem_cyt_TM"/>
</dbReference>
<protein>
    <submittedName>
        <fullName evidence="14">Cytochrome b/b6 domain-containing protein</fullName>
    </submittedName>
</protein>
<proteinExistence type="inferred from homology"/>
<gene>
    <name evidence="14" type="ORF">KME15_26110</name>
</gene>
<evidence type="ECO:0000256" key="11">
    <source>
        <dbReference type="ARBA" id="ARBA00037975"/>
    </source>
</evidence>
<evidence type="ECO:0000256" key="6">
    <source>
        <dbReference type="ARBA" id="ARBA00022723"/>
    </source>
</evidence>
<dbReference type="GO" id="GO:0046872">
    <property type="term" value="F:metal ion binding"/>
    <property type="evidence" value="ECO:0007669"/>
    <property type="project" value="UniProtKB-KW"/>
</dbReference>
<feature type="transmembrane region" description="Helical" evidence="12">
    <location>
        <begin position="21"/>
        <end position="44"/>
    </location>
</feature>
<dbReference type="GO" id="GO:0009055">
    <property type="term" value="F:electron transfer activity"/>
    <property type="evidence" value="ECO:0007669"/>
    <property type="project" value="InterPro"/>
</dbReference>
<reference evidence="14" key="2">
    <citation type="journal article" date="2022" name="Microbiol. Resour. Announc.">
        <title>Metagenome Sequencing to Explore Phylogenomics of Terrestrial Cyanobacteria.</title>
        <authorList>
            <person name="Ward R.D."/>
            <person name="Stajich J.E."/>
            <person name="Johansen J.R."/>
            <person name="Huntemann M."/>
            <person name="Clum A."/>
            <person name="Foster B."/>
            <person name="Foster B."/>
            <person name="Roux S."/>
            <person name="Palaniappan K."/>
            <person name="Varghese N."/>
            <person name="Mukherjee S."/>
            <person name="Reddy T.B.K."/>
            <person name="Daum C."/>
            <person name="Copeland A."/>
            <person name="Chen I.A."/>
            <person name="Ivanova N.N."/>
            <person name="Kyrpides N.C."/>
            <person name="Shapiro N."/>
            <person name="Eloe-Fadrosh E.A."/>
            <person name="Pietrasiak N."/>
        </authorList>
    </citation>
    <scope>NUCLEOTIDE SEQUENCE</scope>
    <source>
        <strain evidence="14">UHER 2000/2452</strain>
    </source>
</reference>
<evidence type="ECO:0000313" key="14">
    <source>
        <dbReference type="EMBL" id="MBW4662144.1"/>
    </source>
</evidence>
<evidence type="ECO:0000256" key="3">
    <source>
        <dbReference type="ARBA" id="ARBA00022475"/>
    </source>
</evidence>
<evidence type="ECO:0000256" key="8">
    <source>
        <dbReference type="ARBA" id="ARBA00022989"/>
    </source>
</evidence>
<dbReference type="InterPro" id="IPR052168">
    <property type="entry name" value="Cytochrome_b561_oxidase"/>
</dbReference>
<keyword evidence="4" id="KW-0349">Heme</keyword>
<evidence type="ECO:0000256" key="4">
    <source>
        <dbReference type="ARBA" id="ARBA00022617"/>
    </source>
</evidence>
<keyword evidence="5 12" id="KW-0812">Transmembrane</keyword>
<feature type="transmembrane region" description="Helical" evidence="12">
    <location>
        <begin position="157"/>
        <end position="178"/>
    </location>
</feature>
<evidence type="ECO:0000313" key="15">
    <source>
        <dbReference type="Proteomes" id="UP000757435"/>
    </source>
</evidence>
<feature type="transmembrane region" description="Helical" evidence="12">
    <location>
        <begin position="98"/>
        <end position="119"/>
    </location>
</feature>
<feature type="transmembrane region" description="Helical" evidence="12">
    <location>
        <begin position="56"/>
        <end position="77"/>
    </location>
</feature>
<dbReference type="Proteomes" id="UP000757435">
    <property type="component" value="Unassembled WGS sequence"/>
</dbReference>
<keyword evidence="2" id="KW-0813">Transport</keyword>
<dbReference type="SUPFAM" id="SSF81342">
    <property type="entry name" value="Transmembrane di-heme cytochromes"/>
    <property type="match status" value="1"/>
</dbReference>
<evidence type="ECO:0000256" key="5">
    <source>
        <dbReference type="ARBA" id="ARBA00022692"/>
    </source>
</evidence>
<comment type="subcellular location">
    <subcellularLocation>
        <location evidence="1">Cell membrane</location>
        <topology evidence="1">Multi-pass membrane protein</topology>
    </subcellularLocation>
</comment>
<keyword evidence="6" id="KW-0479">Metal-binding</keyword>
<reference evidence="14" key="1">
    <citation type="submission" date="2021-05" db="EMBL/GenBank/DDBJ databases">
        <authorList>
            <person name="Pietrasiak N."/>
            <person name="Ward R."/>
            <person name="Stajich J.E."/>
            <person name="Kurbessoian T."/>
        </authorList>
    </citation>
    <scope>NUCLEOTIDE SEQUENCE</scope>
    <source>
        <strain evidence="14">UHER 2000/2452</strain>
    </source>
</reference>
<dbReference type="PANTHER" id="PTHR30529:SF1">
    <property type="entry name" value="CYTOCHROME B561 HOMOLOG 2"/>
    <property type="match status" value="1"/>
</dbReference>
<dbReference type="PANTHER" id="PTHR30529">
    <property type="entry name" value="CYTOCHROME B561"/>
    <property type="match status" value="1"/>
</dbReference>
<evidence type="ECO:0000256" key="12">
    <source>
        <dbReference type="SAM" id="Phobius"/>
    </source>
</evidence>
<dbReference type="Pfam" id="PF01292">
    <property type="entry name" value="Ni_hydr_CYTB"/>
    <property type="match status" value="1"/>
</dbReference>
<keyword evidence="8 12" id="KW-1133">Transmembrane helix</keyword>
<name>A0A951QGD4_9CYAN</name>
<keyword evidence="10 12" id="KW-0472">Membrane</keyword>
<evidence type="ECO:0000256" key="9">
    <source>
        <dbReference type="ARBA" id="ARBA00023004"/>
    </source>
</evidence>
<comment type="caution">
    <text evidence="14">The sequence shown here is derived from an EMBL/GenBank/DDBJ whole genome shotgun (WGS) entry which is preliminary data.</text>
</comment>
<evidence type="ECO:0000256" key="10">
    <source>
        <dbReference type="ARBA" id="ARBA00023136"/>
    </source>
</evidence>
<dbReference type="InterPro" id="IPR011577">
    <property type="entry name" value="Cyt_b561_bac/Ni-Hgenase"/>
</dbReference>
<feature type="domain" description="Cytochrome b561 bacterial/Ni-hydrogenase" evidence="13">
    <location>
        <begin position="20"/>
        <end position="169"/>
    </location>
</feature>
<dbReference type="GO" id="GO:0022904">
    <property type="term" value="P:respiratory electron transport chain"/>
    <property type="evidence" value="ECO:0007669"/>
    <property type="project" value="InterPro"/>
</dbReference>
<comment type="similarity">
    <text evidence="11">Belongs to the cytochrome b561 family.</text>
</comment>
<keyword evidence="3" id="KW-1003">Cell membrane</keyword>
<evidence type="ECO:0000256" key="1">
    <source>
        <dbReference type="ARBA" id="ARBA00004651"/>
    </source>
</evidence>
<evidence type="ECO:0000259" key="13">
    <source>
        <dbReference type="Pfam" id="PF01292"/>
    </source>
</evidence>
<dbReference type="Gene3D" id="1.20.950.20">
    <property type="entry name" value="Transmembrane di-heme cytochromes, Chain C"/>
    <property type="match status" value="1"/>
</dbReference>
<accession>A0A951QGD4</accession>
<keyword evidence="9" id="KW-0408">Iron</keyword>
<dbReference type="GO" id="GO:0005886">
    <property type="term" value="C:plasma membrane"/>
    <property type="evidence" value="ECO:0007669"/>
    <property type="project" value="UniProtKB-SubCell"/>
</dbReference>
<keyword evidence="7" id="KW-0249">Electron transport</keyword>
<dbReference type="EMBL" id="JAHHHD010000059">
    <property type="protein sequence ID" value="MBW4662144.1"/>
    <property type="molecule type" value="Genomic_DNA"/>
</dbReference>
<dbReference type="GO" id="GO:0020037">
    <property type="term" value="F:heme binding"/>
    <property type="evidence" value="ECO:0007669"/>
    <property type="project" value="TreeGrafter"/>
</dbReference>
<organism evidence="14 15">
    <name type="scientific">Drouetiella hepatica Uher 2000/2452</name>
    <dbReference type="NCBI Taxonomy" id="904376"/>
    <lineage>
        <taxon>Bacteria</taxon>
        <taxon>Bacillati</taxon>
        <taxon>Cyanobacteriota</taxon>
        <taxon>Cyanophyceae</taxon>
        <taxon>Oculatellales</taxon>
        <taxon>Oculatellaceae</taxon>
        <taxon>Drouetiella</taxon>
    </lineage>
</organism>
<dbReference type="AlphaFoldDB" id="A0A951QGD4"/>
<evidence type="ECO:0000256" key="2">
    <source>
        <dbReference type="ARBA" id="ARBA00022448"/>
    </source>
</evidence>
<evidence type="ECO:0000256" key="7">
    <source>
        <dbReference type="ARBA" id="ARBA00022982"/>
    </source>
</evidence>